<feature type="binding site" evidence="7">
    <location>
        <position position="258"/>
    </location>
    <ligand>
        <name>FMN</name>
        <dbReference type="ChEBI" id="CHEBI:58210"/>
    </ligand>
</feature>
<dbReference type="InterPro" id="IPR012133">
    <property type="entry name" value="Alpha-hydoxy_acid_DH_FMN"/>
</dbReference>
<evidence type="ECO:0000256" key="8">
    <source>
        <dbReference type="SAM" id="MobiDB-lite"/>
    </source>
</evidence>
<dbReference type="PROSITE" id="PS51349">
    <property type="entry name" value="FMN_HYDROXY_ACID_DH_2"/>
    <property type="match status" value="1"/>
</dbReference>
<dbReference type="CDD" id="cd02809">
    <property type="entry name" value="alpha_hydroxyacid_oxid_FMN"/>
    <property type="match status" value="1"/>
</dbReference>
<evidence type="ECO:0000256" key="6">
    <source>
        <dbReference type="PIRSR" id="PIRSR000138-1"/>
    </source>
</evidence>
<dbReference type="EMBL" id="CP098827">
    <property type="protein sequence ID" value="XBO72445.1"/>
    <property type="molecule type" value="Genomic_DNA"/>
</dbReference>
<feature type="binding site" evidence="7">
    <location>
        <position position="285"/>
    </location>
    <ligand>
        <name>glyoxylate</name>
        <dbReference type="ChEBI" id="CHEBI:36655"/>
    </ligand>
</feature>
<feature type="active site" description="Proton acceptor" evidence="6">
    <location>
        <position position="282"/>
    </location>
</feature>
<feature type="binding site" evidence="7">
    <location>
        <position position="133"/>
    </location>
    <ligand>
        <name>glyoxylate</name>
        <dbReference type="ChEBI" id="CHEBI:36655"/>
    </ligand>
</feature>
<dbReference type="RefSeq" id="WP_348815757.1">
    <property type="nucleotide sequence ID" value="NZ_CP098827.1"/>
</dbReference>
<sequence length="412" mass="44528">MKRRLERILSLDDFERAARRHLPRPLFGYVASVAEEGETARAGREAFNEVHWLPRALVNVSSISTEVELLGQRFSQPFGIAPMGISALTAYRGDMVLAEQAQRAEIPMIVSASSLIPMEELAEATGADWFQAYLPGTLEGIDALLERVIQAGYKRLVITVDYPVPPNPENHRRSGFSSPLKPSARLAWDGLTRPRWLTGTFLRTLLRHGVPHFENNAATRGVPVLAKHAARDFAGRRHLDWSTLEHVRSRFPGQLVVKGILHPDDARRACQAGADGLIVSNHGGRQLDATVAPMTMLPEVVKAVEGKVPVMIDGGFRRGGQVLKALALGADFVFVGRPFNYAASVAGGAGVAHAIRLMSEEIERNMALLGVTAIDQLGPHLLRRREGGTAGATTAADTGIGAGVETGDKASD</sequence>
<dbReference type="PROSITE" id="PS00557">
    <property type="entry name" value="FMN_HYDROXY_ACID_DH_1"/>
    <property type="match status" value="1"/>
</dbReference>
<feature type="binding site" evidence="7">
    <location>
        <position position="29"/>
    </location>
    <ligand>
        <name>glyoxylate</name>
        <dbReference type="ChEBI" id="CHEBI:36655"/>
    </ligand>
</feature>
<dbReference type="InterPro" id="IPR000262">
    <property type="entry name" value="FMN-dep_DH"/>
</dbReference>
<evidence type="ECO:0000256" key="1">
    <source>
        <dbReference type="ARBA" id="ARBA00001917"/>
    </source>
</evidence>
<dbReference type="InterPro" id="IPR037396">
    <property type="entry name" value="FMN_HAD"/>
</dbReference>
<organism evidence="10">
    <name type="scientific">Halomonas sp. RT37</name>
    <dbReference type="NCBI Taxonomy" id="2950872"/>
    <lineage>
        <taxon>Bacteria</taxon>
        <taxon>Pseudomonadati</taxon>
        <taxon>Pseudomonadota</taxon>
        <taxon>Gammaproteobacteria</taxon>
        <taxon>Oceanospirillales</taxon>
        <taxon>Halomonadaceae</taxon>
        <taxon>Halomonas</taxon>
    </lineage>
</organism>
<feature type="binding site" evidence="7">
    <location>
        <position position="111"/>
    </location>
    <ligand>
        <name>FMN</name>
        <dbReference type="ChEBI" id="CHEBI:58210"/>
    </ligand>
</feature>
<feature type="binding site" evidence="7">
    <location>
        <position position="282"/>
    </location>
    <ligand>
        <name>glyoxylate</name>
        <dbReference type="ChEBI" id="CHEBI:36655"/>
    </ligand>
</feature>
<feature type="binding site" evidence="7">
    <location>
        <begin position="336"/>
        <end position="337"/>
    </location>
    <ligand>
        <name>FMN</name>
        <dbReference type="ChEBI" id="CHEBI:58210"/>
    </ligand>
</feature>
<dbReference type="Pfam" id="PF01070">
    <property type="entry name" value="FMN_dh"/>
    <property type="match status" value="1"/>
</dbReference>
<evidence type="ECO:0000256" key="2">
    <source>
        <dbReference type="ARBA" id="ARBA00022630"/>
    </source>
</evidence>
<feature type="binding site" evidence="7">
    <location>
        <position position="159"/>
    </location>
    <ligand>
        <name>FMN</name>
        <dbReference type="ChEBI" id="CHEBI:58210"/>
    </ligand>
</feature>
<dbReference type="AlphaFoldDB" id="A0AAU7KM52"/>
<dbReference type="GO" id="GO:0010181">
    <property type="term" value="F:FMN binding"/>
    <property type="evidence" value="ECO:0007669"/>
    <property type="project" value="InterPro"/>
</dbReference>
<dbReference type="InterPro" id="IPR008259">
    <property type="entry name" value="FMN_hydac_DH_AS"/>
</dbReference>
<dbReference type="Gene3D" id="3.20.20.70">
    <property type="entry name" value="Aldolase class I"/>
    <property type="match status" value="1"/>
</dbReference>
<gene>
    <name evidence="10" type="ORF">NFG58_06995</name>
</gene>
<feature type="binding site" evidence="7">
    <location>
        <begin position="82"/>
        <end position="84"/>
    </location>
    <ligand>
        <name>FMN</name>
        <dbReference type="ChEBI" id="CHEBI:58210"/>
    </ligand>
</feature>
<dbReference type="PIRSF" id="PIRSF000138">
    <property type="entry name" value="Al-hdrx_acd_dh"/>
    <property type="match status" value="1"/>
</dbReference>
<evidence type="ECO:0000256" key="3">
    <source>
        <dbReference type="ARBA" id="ARBA00022643"/>
    </source>
</evidence>
<evidence type="ECO:0000256" key="7">
    <source>
        <dbReference type="PIRSR" id="PIRSR000138-2"/>
    </source>
</evidence>
<comment type="similarity">
    <text evidence="5">Belongs to the FMN-dependent alpha-hydroxy acid dehydrogenase family.</text>
</comment>
<name>A0AAU7KM52_9GAMM</name>
<feature type="domain" description="FMN hydroxy acid dehydrogenase" evidence="9">
    <location>
        <begin position="3"/>
        <end position="387"/>
    </location>
</feature>
<evidence type="ECO:0000313" key="10">
    <source>
        <dbReference type="EMBL" id="XBO72445.1"/>
    </source>
</evidence>
<feature type="binding site" evidence="7">
    <location>
        <begin position="313"/>
        <end position="317"/>
    </location>
    <ligand>
        <name>FMN</name>
        <dbReference type="ChEBI" id="CHEBI:58210"/>
    </ligand>
</feature>
<feature type="binding site" evidence="7">
    <location>
        <position position="131"/>
    </location>
    <ligand>
        <name>FMN</name>
        <dbReference type="ChEBI" id="CHEBI:58210"/>
    </ligand>
</feature>
<feature type="binding site" evidence="7">
    <location>
        <position position="280"/>
    </location>
    <ligand>
        <name>FMN</name>
        <dbReference type="ChEBI" id="CHEBI:58210"/>
    </ligand>
</feature>
<keyword evidence="3 7" id="KW-0288">FMN</keyword>
<evidence type="ECO:0000256" key="4">
    <source>
        <dbReference type="ARBA" id="ARBA00023002"/>
    </source>
</evidence>
<evidence type="ECO:0000259" key="9">
    <source>
        <dbReference type="PROSITE" id="PS51349"/>
    </source>
</evidence>
<protein>
    <submittedName>
        <fullName evidence="10">Alpha-hydroxy-acid oxidizing protein</fullName>
    </submittedName>
</protein>
<reference evidence="10" key="1">
    <citation type="submission" date="2022-06" db="EMBL/GenBank/DDBJ databases">
        <title>A novel DMS-producing enzyme.</title>
        <authorList>
            <person name="Zhang Y."/>
        </authorList>
    </citation>
    <scope>NUCLEOTIDE SEQUENCE</scope>
    <source>
        <strain evidence="10">RT37</strain>
    </source>
</reference>
<accession>A0AAU7KM52</accession>
<evidence type="ECO:0000256" key="5">
    <source>
        <dbReference type="ARBA" id="ARBA00024042"/>
    </source>
</evidence>
<keyword evidence="2 7" id="KW-0285">Flavoprotein</keyword>
<feature type="region of interest" description="Disordered" evidence="8">
    <location>
        <begin position="388"/>
        <end position="412"/>
    </location>
</feature>
<dbReference type="PANTHER" id="PTHR10578">
    <property type="entry name" value="S -2-HYDROXY-ACID OXIDASE-RELATED"/>
    <property type="match status" value="1"/>
</dbReference>
<comment type="cofactor">
    <cofactor evidence="1">
        <name>FMN</name>
        <dbReference type="ChEBI" id="CHEBI:58210"/>
    </cofactor>
</comment>
<keyword evidence="4" id="KW-0560">Oxidoreductase</keyword>
<dbReference type="SUPFAM" id="SSF51395">
    <property type="entry name" value="FMN-linked oxidoreductases"/>
    <property type="match status" value="1"/>
</dbReference>
<dbReference type="InterPro" id="IPR013785">
    <property type="entry name" value="Aldolase_TIM"/>
</dbReference>
<dbReference type="PANTHER" id="PTHR10578:SF107">
    <property type="entry name" value="2-HYDROXYACID OXIDASE 1"/>
    <property type="match status" value="1"/>
</dbReference>
<proteinExistence type="inferred from homology"/>
<dbReference type="GO" id="GO:0016491">
    <property type="term" value="F:oxidoreductase activity"/>
    <property type="evidence" value="ECO:0007669"/>
    <property type="project" value="UniProtKB-KW"/>
</dbReference>